<dbReference type="AlphaFoldDB" id="A0ABD2IVN4"/>
<dbReference type="EMBL" id="JBICBT010001115">
    <property type="protein sequence ID" value="KAL3082232.1"/>
    <property type="molecule type" value="Genomic_DNA"/>
</dbReference>
<feature type="compositionally biased region" description="Basic and acidic residues" evidence="1">
    <location>
        <begin position="252"/>
        <end position="261"/>
    </location>
</feature>
<feature type="compositionally biased region" description="Low complexity" evidence="1">
    <location>
        <begin position="484"/>
        <end position="495"/>
    </location>
</feature>
<accession>A0ABD2IVN4</accession>
<keyword evidence="3" id="KW-1185">Reference proteome</keyword>
<feature type="compositionally biased region" description="Low complexity" evidence="1">
    <location>
        <begin position="461"/>
        <end position="474"/>
    </location>
</feature>
<evidence type="ECO:0000313" key="3">
    <source>
        <dbReference type="Proteomes" id="UP001620626"/>
    </source>
</evidence>
<evidence type="ECO:0000313" key="2">
    <source>
        <dbReference type="EMBL" id="KAL3082232.1"/>
    </source>
</evidence>
<dbReference type="Proteomes" id="UP001620626">
    <property type="component" value="Unassembled WGS sequence"/>
</dbReference>
<evidence type="ECO:0000256" key="1">
    <source>
        <dbReference type="SAM" id="MobiDB-lite"/>
    </source>
</evidence>
<feature type="compositionally biased region" description="Pro residues" evidence="1">
    <location>
        <begin position="439"/>
        <end position="453"/>
    </location>
</feature>
<feature type="compositionally biased region" description="Low complexity" evidence="1">
    <location>
        <begin position="406"/>
        <end position="416"/>
    </location>
</feature>
<feature type="region of interest" description="Disordered" evidence="1">
    <location>
        <begin position="517"/>
        <end position="547"/>
    </location>
</feature>
<name>A0ABD2IVN4_9BILA</name>
<reference evidence="2 3" key="1">
    <citation type="submission" date="2024-10" db="EMBL/GenBank/DDBJ databases">
        <authorList>
            <person name="Kim D."/>
        </authorList>
    </citation>
    <scope>NUCLEOTIDE SEQUENCE [LARGE SCALE GENOMIC DNA]</scope>
    <source>
        <strain evidence="2">BH-2024</strain>
    </source>
</reference>
<feature type="region of interest" description="Disordered" evidence="1">
    <location>
        <begin position="325"/>
        <end position="503"/>
    </location>
</feature>
<sequence length="547" mass="60281">MSNFSPSKPLATIAPISRGHTDTPPGPELYDTFGNGGFDSSGEEPGAFGTLPPRQSRPLGPPLYGTSRRQPSVRLRSASPVLNSDDSNRADRVLDRRAGVGWWWSDFGRQRAEDELRRGRLRQLRNGQVVFWHQIDSISACSRLVRPNCTVADHWRASGRPLTRPELPALAQRRGIRGTSLRSRELRARNGFPPWNCGQTHKDFFPLESLQFVSLRSPTSSEPGEETAVVRFPLHQRFEEMTLRSGGSHVSPRPETREQGERTITTEPDSLSRPAHLTARSHDLSTLPGVLISPPPSHLFNPLPINLPPILFISSYFDPQPISHHPTIALENMPKRPQIQPPPEDREENVEGRAQQIFNPIPGFKIPKVGEVVSSRPPPSDSDIAGSSHQSSSRQPSGTGNRQREPSGSSVNSRRSPSPRRPGRRPHSRYDVSPEHPPRPPPRAVCNPPYFPRPRPHIKRPPSSSSSSSLSARPAGGNALSNSPPTYLLNPTPLNQAWVEDTRDKLEDVQQELLALSSMLHGLPPPPDVSSRLGLSSPSMGQGQSGT</sequence>
<feature type="compositionally biased region" description="Basic and acidic residues" evidence="1">
    <location>
        <begin position="428"/>
        <end position="438"/>
    </location>
</feature>
<feature type="compositionally biased region" description="Polar residues" evidence="1">
    <location>
        <begin position="533"/>
        <end position="547"/>
    </location>
</feature>
<protein>
    <submittedName>
        <fullName evidence="2">Uncharacterized protein</fullName>
    </submittedName>
</protein>
<proteinExistence type="predicted"/>
<feature type="region of interest" description="Disordered" evidence="1">
    <location>
        <begin position="1"/>
        <end position="87"/>
    </location>
</feature>
<organism evidence="2 3">
    <name type="scientific">Heterodera trifolii</name>
    <dbReference type="NCBI Taxonomy" id="157864"/>
    <lineage>
        <taxon>Eukaryota</taxon>
        <taxon>Metazoa</taxon>
        <taxon>Ecdysozoa</taxon>
        <taxon>Nematoda</taxon>
        <taxon>Chromadorea</taxon>
        <taxon>Rhabditida</taxon>
        <taxon>Tylenchina</taxon>
        <taxon>Tylenchomorpha</taxon>
        <taxon>Tylenchoidea</taxon>
        <taxon>Heteroderidae</taxon>
        <taxon>Heteroderinae</taxon>
        <taxon>Heterodera</taxon>
    </lineage>
</organism>
<feature type="compositionally biased region" description="Low complexity" evidence="1">
    <location>
        <begin position="381"/>
        <end position="397"/>
    </location>
</feature>
<comment type="caution">
    <text evidence="2">The sequence shown here is derived from an EMBL/GenBank/DDBJ whole genome shotgun (WGS) entry which is preliminary data.</text>
</comment>
<feature type="compositionally biased region" description="Basic residues" evidence="1">
    <location>
        <begin position="417"/>
        <end position="427"/>
    </location>
</feature>
<feature type="region of interest" description="Disordered" evidence="1">
    <location>
        <begin position="241"/>
        <end position="269"/>
    </location>
</feature>
<gene>
    <name evidence="2" type="ORF">niasHT_036716</name>
</gene>